<keyword evidence="4" id="KW-1185">Reference proteome</keyword>
<dbReference type="AlphaFoldDB" id="A0A161Q211"/>
<gene>
    <name evidence="3" type="ORF">ATZ99_21180</name>
</gene>
<dbReference type="Pfam" id="PF12683">
    <property type="entry name" value="DUF3798"/>
    <property type="match status" value="1"/>
</dbReference>
<dbReference type="OrthoDB" id="5491606at2"/>
<protein>
    <recommendedName>
        <fullName evidence="5">DUF3798 domain-containing protein</fullName>
    </recommendedName>
</protein>
<feature type="compositionally biased region" description="Low complexity" evidence="1">
    <location>
        <begin position="27"/>
        <end position="41"/>
    </location>
</feature>
<evidence type="ECO:0000256" key="2">
    <source>
        <dbReference type="SAM" id="SignalP"/>
    </source>
</evidence>
<dbReference type="RefSeq" id="WP_068749211.1">
    <property type="nucleotide sequence ID" value="NZ_LOHZ01000043.1"/>
</dbReference>
<evidence type="ECO:0008006" key="5">
    <source>
        <dbReference type="Google" id="ProtNLM"/>
    </source>
</evidence>
<comment type="caution">
    <text evidence="3">The sequence shown here is derived from an EMBL/GenBank/DDBJ whole genome shotgun (WGS) entry which is preliminary data.</text>
</comment>
<dbReference type="InterPro" id="IPR024258">
    <property type="entry name" value="DUF3798"/>
</dbReference>
<proteinExistence type="predicted"/>
<dbReference type="Gene3D" id="3.40.50.11390">
    <property type="match status" value="1"/>
</dbReference>
<evidence type="ECO:0000313" key="4">
    <source>
        <dbReference type="Proteomes" id="UP000075737"/>
    </source>
</evidence>
<feature type="region of interest" description="Disordered" evidence="1">
    <location>
        <begin position="24"/>
        <end position="44"/>
    </location>
</feature>
<keyword evidence="2" id="KW-0732">Signal</keyword>
<accession>A0A161Q211</accession>
<dbReference type="InterPro" id="IPR028082">
    <property type="entry name" value="Peripla_BP_I"/>
</dbReference>
<feature type="chain" id="PRO_5038705466" description="DUF3798 domain-containing protein" evidence="2">
    <location>
        <begin position="21"/>
        <end position="393"/>
    </location>
</feature>
<dbReference type="SUPFAM" id="SSF53822">
    <property type="entry name" value="Periplasmic binding protein-like I"/>
    <property type="match status" value="1"/>
</dbReference>
<name>A0A161Q211_9FIRM</name>
<dbReference type="PROSITE" id="PS51257">
    <property type="entry name" value="PROKAR_LIPOPROTEIN"/>
    <property type="match status" value="1"/>
</dbReference>
<dbReference type="PATRIC" id="fig|520767.4.peg.2243"/>
<dbReference type="Proteomes" id="UP000075737">
    <property type="component" value="Unassembled WGS sequence"/>
</dbReference>
<dbReference type="EMBL" id="LOHZ01000043">
    <property type="protein sequence ID" value="KYO64358.1"/>
    <property type="molecule type" value="Genomic_DNA"/>
</dbReference>
<evidence type="ECO:0000313" key="3">
    <source>
        <dbReference type="EMBL" id="KYO64358.1"/>
    </source>
</evidence>
<evidence type="ECO:0000256" key="1">
    <source>
        <dbReference type="SAM" id="MobiDB-lite"/>
    </source>
</evidence>
<dbReference type="STRING" id="520767.ATZ99_21180"/>
<organism evidence="3 4">
    <name type="scientific">Thermovenabulum gondwanense</name>
    <dbReference type="NCBI Taxonomy" id="520767"/>
    <lineage>
        <taxon>Bacteria</taxon>
        <taxon>Bacillati</taxon>
        <taxon>Bacillota</taxon>
        <taxon>Clostridia</taxon>
        <taxon>Thermosediminibacterales</taxon>
        <taxon>Thermosediminibacteraceae</taxon>
        <taxon>Thermovenabulum</taxon>
    </lineage>
</organism>
<sequence>MFRKIIALLLIAVTCLGLVACGSTGKQSSSNTNNQQQQQQQKPSYKIAMYTNTVSQNEEEFRSAEQAQKKYPDIIVTQTMPDNFMKEQETLIANAVALVSDPNVKALIMNQAVPGAAAAFEKIKQQRPDVLLIAITPAEQDIIGTKADVVIQADELAMGYKMVEQAKKFGAKVFVHYSFPRHMSYPLLARRRDILKEECAKAGIKFVDATAPDPTGDAGLPGAQQFIIEDIPRKVKEYGKDTVFFSTNCGMQEPLIKTALEQGAMVVQQCCPSPFHGYPTALGINIPPDKAGDVDYVIQQIKAKIAEKGGTGRFSTWPIPAGMLMAAAAVEYAKLYAEGKLKDKNDPEALKKCFEEVSKGAKIDIGNYVEKGADGKEIKHENFYMILSDYITF</sequence>
<reference evidence="3 4" key="1">
    <citation type="submission" date="2015-12" db="EMBL/GenBank/DDBJ databases">
        <title>Draft genome of Thermovenabulum gondwanense isolated from a red thermophilic microbial mat colonisisng an outflow channel of a bore well.</title>
        <authorList>
            <person name="Patel B.K."/>
        </authorList>
    </citation>
    <scope>NUCLEOTIDE SEQUENCE [LARGE SCALE GENOMIC DNA]</scope>
    <source>
        <strain evidence="3 4">R270</strain>
    </source>
</reference>
<feature type="signal peptide" evidence="2">
    <location>
        <begin position="1"/>
        <end position="20"/>
    </location>
</feature>